<protein>
    <recommendedName>
        <fullName evidence="4">TLC domain-containing protein</fullName>
    </recommendedName>
</protein>
<dbReference type="EMBL" id="JANLCJ010000414">
    <property type="protein sequence ID" value="MCS5737103.1"/>
    <property type="molecule type" value="Genomic_DNA"/>
</dbReference>
<reference evidence="2" key="1">
    <citation type="submission" date="2022-08" db="EMBL/GenBank/DDBJ databases">
        <authorList>
            <person name="Deng Y."/>
            <person name="Han X.-F."/>
            <person name="Zhang Y.-Q."/>
        </authorList>
    </citation>
    <scope>NUCLEOTIDE SEQUENCE</scope>
    <source>
        <strain evidence="2">CPCC 203386</strain>
    </source>
</reference>
<organism evidence="2 3">
    <name type="scientific">Herbiconiux daphne</name>
    <dbReference type="NCBI Taxonomy" id="2970914"/>
    <lineage>
        <taxon>Bacteria</taxon>
        <taxon>Bacillati</taxon>
        <taxon>Actinomycetota</taxon>
        <taxon>Actinomycetes</taxon>
        <taxon>Micrococcales</taxon>
        <taxon>Microbacteriaceae</taxon>
        <taxon>Herbiconiux</taxon>
    </lineage>
</organism>
<comment type="caution">
    <text evidence="2">The sequence shown here is derived from an EMBL/GenBank/DDBJ whole genome shotgun (WGS) entry which is preliminary data.</text>
</comment>
<keyword evidence="1" id="KW-0812">Transmembrane</keyword>
<evidence type="ECO:0008006" key="4">
    <source>
        <dbReference type="Google" id="ProtNLM"/>
    </source>
</evidence>
<feature type="non-terminal residue" evidence="2">
    <location>
        <position position="1"/>
    </location>
</feature>
<name>A0ABT2HAZ2_9MICO</name>
<dbReference type="Proteomes" id="UP001165586">
    <property type="component" value="Unassembled WGS sequence"/>
</dbReference>
<accession>A0ABT2HAZ2</accession>
<feature type="transmembrane region" description="Helical" evidence="1">
    <location>
        <begin position="40"/>
        <end position="61"/>
    </location>
</feature>
<proteinExistence type="predicted"/>
<evidence type="ECO:0000313" key="3">
    <source>
        <dbReference type="Proteomes" id="UP001165586"/>
    </source>
</evidence>
<gene>
    <name evidence="2" type="ORF">N1032_25575</name>
</gene>
<evidence type="ECO:0000313" key="2">
    <source>
        <dbReference type="EMBL" id="MCS5737103.1"/>
    </source>
</evidence>
<dbReference type="RefSeq" id="WP_259543411.1">
    <property type="nucleotide sequence ID" value="NZ_JANLCJ010000414.1"/>
</dbReference>
<sequence>YEQILEIIDLLIHHLVLMILYSVTVLVHFEYLAFGPFVELFLVLNLQLGKLHLILIMILLLQQRLQTLLQS</sequence>
<keyword evidence="3" id="KW-1185">Reference proteome</keyword>
<evidence type="ECO:0000256" key="1">
    <source>
        <dbReference type="SAM" id="Phobius"/>
    </source>
</evidence>
<keyword evidence="1" id="KW-0472">Membrane</keyword>
<keyword evidence="1" id="KW-1133">Transmembrane helix</keyword>
<feature type="transmembrane region" description="Helical" evidence="1">
    <location>
        <begin position="12"/>
        <end position="34"/>
    </location>
</feature>